<evidence type="ECO:0000313" key="3">
    <source>
        <dbReference type="EMBL" id="CAE0422143.1"/>
    </source>
</evidence>
<dbReference type="InterPro" id="IPR029063">
    <property type="entry name" value="SAM-dependent_MTases_sf"/>
</dbReference>
<dbReference type="InterPro" id="IPR052514">
    <property type="entry name" value="SAM-dependent_MTase"/>
</dbReference>
<name>A0A7S3PDK8_9STRA</name>
<keyword evidence="1" id="KW-0472">Membrane</keyword>
<reference evidence="3" key="1">
    <citation type="submission" date="2021-01" db="EMBL/GenBank/DDBJ databases">
        <authorList>
            <person name="Corre E."/>
            <person name="Pelletier E."/>
            <person name="Niang G."/>
            <person name="Scheremetjew M."/>
            <person name="Finn R."/>
            <person name="Kale V."/>
            <person name="Holt S."/>
            <person name="Cochrane G."/>
            <person name="Meng A."/>
            <person name="Brown T."/>
            <person name="Cohen L."/>
        </authorList>
    </citation>
    <scope>NUCLEOTIDE SEQUENCE</scope>
    <source>
        <strain evidence="3">CCMP127</strain>
    </source>
</reference>
<organism evidence="3">
    <name type="scientific">Amphora coffeiformis</name>
    <dbReference type="NCBI Taxonomy" id="265554"/>
    <lineage>
        <taxon>Eukaryota</taxon>
        <taxon>Sar</taxon>
        <taxon>Stramenopiles</taxon>
        <taxon>Ochrophyta</taxon>
        <taxon>Bacillariophyta</taxon>
        <taxon>Bacillariophyceae</taxon>
        <taxon>Bacillariophycidae</taxon>
        <taxon>Thalassiophysales</taxon>
        <taxon>Catenulaceae</taxon>
        <taxon>Amphora</taxon>
    </lineage>
</organism>
<dbReference type="NCBIfam" id="TIGR01444">
    <property type="entry name" value="fkbM_fam"/>
    <property type="match status" value="1"/>
</dbReference>
<keyword evidence="1" id="KW-1133">Transmembrane helix</keyword>
<evidence type="ECO:0000256" key="1">
    <source>
        <dbReference type="SAM" id="Phobius"/>
    </source>
</evidence>
<dbReference type="InterPro" id="IPR006342">
    <property type="entry name" value="FkbM_mtfrase"/>
</dbReference>
<evidence type="ECO:0000259" key="2">
    <source>
        <dbReference type="Pfam" id="PF05050"/>
    </source>
</evidence>
<sequence length="429" mass="48432">MARNIPLALKNNKKKKISSTIIITALGWMAVGVAVATVGYAWQTMQSSTKWDRNLDIVQRNEDTIMMRMMTTTMDTSSAANQKGSDLVGRDATNLIKEFLVDCQSLPTQLSGKDPNPGPKFIVQADKAPTTRPFFISLHKFAFDRLRWFIHGHGRYYEFKLEVAWAEILQYAPPGARILDVGGNVGYFSLLSASMGKPAFHVDTFEPNPLNLLRACESLAQNQWENEFANHTNSNHQRSTVNLWQLGVSNTSGTFHFLPDVNPGAGRIVSDTRKTRRVTMAVSVTTLDEFARARGWLQKKNDVVRIEIMKVDVEGHEANVLLGARELLHQGIIRHIFMEYSVRPADRAFQAQSLQVLVDAGYTLCGLGAMRGPKLNNIPFDAHDRPQFIDNFFTAMKRRKEKSINLWWQIDPECKRGSGIKPDTIWNPR</sequence>
<dbReference type="Pfam" id="PF05050">
    <property type="entry name" value="Methyltransf_21"/>
    <property type="match status" value="1"/>
</dbReference>
<dbReference type="AlphaFoldDB" id="A0A7S3PDK8"/>
<feature type="transmembrane region" description="Helical" evidence="1">
    <location>
        <begin position="21"/>
        <end position="42"/>
    </location>
</feature>
<protein>
    <recommendedName>
        <fullName evidence="2">Methyltransferase FkbM domain-containing protein</fullName>
    </recommendedName>
</protein>
<dbReference type="EMBL" id="HBIM01025210">
    <property type="protein sequence ID" value="CAE0422143.1"/>
    <property type="molecule type" value="Transcribed_RNA"/>
</dbReference>
<dbReference type="PANTHER" id="PTHR34203:SF15">
    <property type="entry name" value="SLL1173 PROTEIN"/>
    <property type="match status" value="1"/>
</dbReference>
<accession>A0A7S3PDK8</accession>
<dbReference type="SUPFAM" id="SSF53335">
    <property type="entry name" value="S-adenosyl-L-methionine-dependent methyltransferases"/>
    <property type="match status" value="1"/>
</dbReference>
<proteinExistence type="predicted"/>
<keyword evidence="1" id="KW-0812">Transmembrane</keyword>
<dbReference type="Gene3D" id="3.40.50.150">
    <property type="entry name" value="Vaccinia Virus protein VP39"/>
    <property type="match status" value="1"/>
</dbReference>
<feature type="domain" description="Methyltransferase FkbM" evidence="2">
    <location>
        <begin position="180"/>
        <end position="362"/>
    </location>
</feature>
<dbReference type="PANTHER" id="PTHR34203">
    <property type="entry name" value="METHYLTRANSFERASE, FKBM FAMILY PROTEIN"/>
    <property type="match status" value="1"/>
</dbReference>
<gene>
    <name evidence="3" type="ORF">ACOF00016_LOCUS18729</name>
</gene>